<accession>A0A6J7INC8</accession>
<dbReference type="EMBL" id="CAFBNG010000016">
    <property type="protein sequence ID" value="CAB4932773.1"/>
    <property type="molecule type" value="Genomic_DNA"/>
</dbReference>
<name>A0A6J7INC8_9ZZZZ</name>
<dbReference type="SUPFAM" id="SSF51735">
    <property type="entry name" value="NAD(P)-binding Rossmann-fold domains"/>
    <property type="match status" value="1"/>
</dbReference>
<dbReference type="AlphaFoldDB" id="A0A6J7INC8"/>
<organism evidence="5">
    <name type="scientific">freshwater metagenome</name>
    <dbReference type="NCBI Taxonomy" id="449393"/>
    <lineage>
        <taxon>unclassified sequences</taxon>
        <taxon>metagenomes</taxon>
        <taxon>ecological metagenomes</taxon>
    </lineage>
</organism>
<comment type="similarity">
    <text evidence="1">Belongs to the Gfo/Idh/MocA family.</text>
</comment>
<gene>
    <name evidence="5" type="ORF">UFOPK3774_00159</name>
    <name evidence="6" type="ORF">UFOPK4049_00097</name>
</gene>
<evidence type="ECO:0000256" key="2">
    <source>
        <dbReference type="ARBA" id="ARBA00023002"/>
    </source>
</evidence>
<dbReference type="PANTHER" id="PTHR22604:SF105">
    <property type="entry name" value="TRANS-1,2-DIHYDROBENZENE-1,2-DIOL DEHYDROGENASE"/>
    <property type="match status" value="1"/>
</dbReference>
<dbReference type="PANTHER" id="PTHR22604">
    <property type="entry name" value="OXIDOREDUCTASES"/>
    <property type="match status" value="1"/>
</dbReference>
<evidence type="ECO:0000313" key="6">
    <source>
        <dbReference type="EMBL" id="CAB4995500.1"/>
    </source>
</evidence>
<dbReference type="Gene3D" id="3.40.50.720">
    <property type="entry name" value="NAD(P)-binding Rossmann-like Domain"/>
    <property type="match status" value="1"/>
</dbReference>
<dbReference type="InterPro" id="IPR050984">
    <property type="entry name" value="Gfo/Idh/MocA_domain"/>
</dbReference>
<evidence type="ECO:0000259" key="3">
    <source>
        <dbReference type="Pfam" id="PF01408"/>
    </source>
</evidence>
<keyword evidence="2" id="KW-0560">Oxidoreductase</keyword>
<dbReference type="SUPFAM" id="SSF55347">
    <property type="entry name" value="Glyceraldehyde-3-phosphate dehydrogenase-like, C-terminal domain"/>
    <property type="match status" value="1"/>
</dbReference>
<protein>
    <submittedName>
        <fullName evidence="5">Unannotated protein</fullName>
    </submittedName>
</protein>
<dbReference type="Gene3D" id="3.30.360.10">
    <property type="entry name" value="Dihydrodipicolinate Reductase, domain 2"/>
    <property type="match status" value="1"/>
</dbReference>
<dbReference type="InterPro" id="IPR000683">
    <property type="entry name" value="Gfo/Idh/MocA-like_OxRdtase_N"/>
</dbReference>
<evidence type="ECO:0000313" key="5">
    <source>
        <dbReference type="EMBL" id="CAB4932773.1"/>
    </source>
</evidence>
<dbReference type="Pfam" id="PF22725">
    <property type="entry name" value="GFO_IDH_MocA_C3"/>
    <property type="match status" value="1"/>
</dbReference>
<feature type="domain" description="GFO/IDH/MocA-like oxidoreductase" evidence="4">
    <location>
        <begin position="132"/>
        <end position="247"/>
    </location>
</feature>
<dbReference type="GO" id="GO:0016491">
    <property type="term" value="F:oxidoreductase activity"/>
    <property type="evidence" value="ECO:0007669"/>
    <property type="project" value="UniProtKB-KW"/>
</dbReference>
<dbReference type="Pfam" id="PF01408">
    <property type="entry name" value="GFO_IDH_MocA"/>
    <property type="match status" value="1"/>
</dbReference>
<reference evidence="5" key="1">
    <citation type="submission" date="2020-05" db="EMBL/GenBank/DDBJ databases">
        <authorList>
            <person name="Chiriac C."/>
            <person name="Salcher M."/>
            <person name="Ghai R."/>
            <person name="Kavagutti S V."/>
        </authorList>
    </citation>
    <scope>NUCLEOTIDE SEQUENCE</scope>
</reference>
<feature type="domain" description="Gfo/Idh/MocA-like oxidoreductase N-terminal" evidence="3">
    <location>
        <begin position="5"/>
        <end position="121"/>
    </location>
</feature>
<dbReference type="InterPro" id="IPR055170">
    <property type="entry name" value="GFO_IDH_MocA-like_dom"/>
</dbReference>
<evidence type="ECO:0000259" key="4">
    <source>
        <dbReference type="Pfam" id="PF22725"/>
    </source>
</evidence>
<dbReference type="InterPro" id="IPR036291">
    <property type="entry name" value="NAD(P)-bd_dom_sf"/>
</dbReference>
<proteinExistence type="inferred from homology"/>
<evidence type="ECO:0000256" key="1">
    <source>
        <dbReference type="ARBA" id="ARBA00010928"/>
    </source>
</evidence>
<sequence>MSKEFNWGIISTGGIAQQFAKDLSFLGNHKVGAVGSRTKESAEKFAATFGGTAYGSYEELVNDKNIDGVYVATPHPYHVRDALLALNAGKPVLCEKPFAISAAEAKSMVDAAKKSNVLLMEAMWTRFLPHIAKIRSIIASGAIGTVHTVEASHCQNLYTRPNPRFTEPNLGGGALMDLGIYPVSFAHLILGVPNKITAKAVLTDKKVDAQTSMIFQYASGAQAVLNCSIMNQSPCKATISGDKGYIEIDGSFYAPNAFRTKINNEFTEYAKDYEGHGLREQAREFERCIGAGLKESPLLTPAETITIMESMDEIRRQIGLEFPKVI</sequence>
<dbReference type="EMBL" id="CAFBPB010000005">
    <property type="protein sequence ID" value="CAB4995500.1"/>
    <property type="molecule type" value="Genomic_DNA"/>
</dbReference>
<dbReference type="GO" id="GO:0000166">
    <property type="term" value="F:nucleotide binding"/>
    <property type="evidence" value="ECO:0007669"/>
    <property type="project" value="InterPro"/>
</dbReference>